<dbReference type="InterPro" id="IPR002942">
    <property type="entry name" value="S4_RNA-bd"/>
</dbReference>
<evidence type="ECO:0000259" key="6">
    <source>
        <dbReference type="SMART" id="SM00363"/>
    </source>
</evidence>
<evidence type="ECO:0000256" key="2">
    <source>
        <dbReference type="ARBA" id="ARBA00022730"/>
    </source>
</evidence>
<dbReference type="AlphaFoldDB" id="A0A099VLN9"/>
<keyword evidence="3 5" id="KW-0694">RNA-binding</keyword>
<dbReference type="PROSITE" id="PS50889">
    <property type="entry name" value="S4"/>
    <property type="match status" value="1"/>
</dbReference>
<accession>A0A099VLN9</accession>
<gene>
    <name evidence="9" type="ORF">LS80_005895</name>
    <name evidence="8" type="ORF">LS81_006125</name>
    <name evidence="7" type="ORF">NHP164001_20010</name>
</gene>
<dbReference type="GO" id="GO:0006412">
    <property type="term" value="P:translation"/>
    <property type="evidence" value="ECO:0007669"/>
    <property type="project" value="UniProtKB-KW"/>
</dbReference>
<name>A0A099VLN9_9HELI</name>
<dbReference type="STRING" id="50960.LS81_00720"/>
<keyword evidence="4" id="KW-0648">Protein biosynthesis</keyword>
<evidence type="ECO:0000313" key="12">
    <source>
        <dbReference type="Proteomes" id="UP001562457"/>
    </source>
</evidence>
<reference evidence="7 12" key="3">
    <citation type="submission" date="2024-06" db="EMBL/GenBank/DDBJ databases">
        <title>Draft genome sequence of Helicobacter trogontum NHP16-4001.</title>
        <authorList>
            <person name="Rimbara E."/>
            <person name="Suzuki M."/>
        </authorList>
    </citation>
    <scope>NUCLEOTIDE SEQUENCE [LARGE SCALE GENOMIC DNA]</scope>
    <source>
        <strain evidence="7 12">NHP16-4001</strain>
    </source>
</reference>
<keyword evidence="1" id="KW-0820">tRNA-binding</keyword>
<comment type="caution">
    <text evidence="8">The sequence shown here is derived from an EMBL/GenBank/DDBJ whole genome shotgun (WGS) entry which is preliminary data.</text>
</comment>
<keyword evidence="12" id="KW-1185">Reference proteome</keyword>
<dbReference type="Proteomes" id="UP001562457">
    <property type="component" value="Unassembled WGS sequence"/>
</dbReference>
<evidence type="ECO:0000313" key="7">
    <source>
        <dbReference type="EMBL" id="GAB0173979.1"/>
    </source>
</evidence>
<dbReference type="EMBL" id="BAAFHN010000091">
    <property type="protein sequence ID" value="GAB0173979.1"/>
    <property type="molecule type" value="Genomic_DNA"/>
</dbReference>
<dbReference type="GO" id="GO:0019843">
    <property type="term" value="F:rRNA binding"/>
    <property type="evidence" value="ECO:0007669"/>
    <property type="project" value="UniProtKB-KW"/>
</dbReference>
<sequence length="83" mass="9511">MRLDKFLNAVNLTKRRAIAQDMCANGVVLVNGVVSKSSKEVKVNDIITLQFLESTHRYKILQIPTLKNIPKNMKHEYVLMLDL</sequence>
<dbReference type="OrthoDB" id="9797176at2"/>
<proteinExistence type="predicted"/>
<dbReference type="Gene3D" id="3.10.290.10">
    <property type="entry name" value="RNA-binding S4 domain"/>
    <property type="match status" value="1"/>
</dbReference>
<dbReference type="SUPFAM" id="SSF55174">
    <property type="entry name" value="Alpha-L RNA-binding motif"/>
    <property type="match status" value="1"/>
</dbReference>
<evidence type="ECO:0000256" key="5">
    <source>
        <dbReference type="PROSITE-ProRule" id="PRU00182"/>
    </source>
</evidence>
<dbReference type="PIRSF" id="PIRSF038881">
    <property type="entry name" value="RNAbp_HP1423"/>
    <property type="match status" value="1"/>
</dbReference>
<dbReference type="RefSeq" id="WP_034320501.1">
    <property type="nucleotide sequence ID" value="NZ_BAAFHN010000091.1"/>
</dbReference>
<dbReference type="EMBL" id="JRPK02000016">
    <property type="protein sequence ID" value="TLD98148.1"/>
    <property type="molecule type" value="Genomic_DNA"/>
</dbReference>
<dbReference type="Proteomes" id="UP000029861">
    <property type="component" value="Unassembled WGS sequence"/>
</dbReference>
<evidence type="ECO:0000256" key="1">
    <source>
        <dbReference type="ARBA" id="ARBA00022555"/>
    </source>
</evidence>
<evidence type="ECO:0000313" key="8">
    <source>
        <dbReference type="EMBL" id="TLD83022.1"/>
    </source>
</evidence>
<protein>
    <submittedName>
        <fullName evidence="7">RNA binding protein</fullName>
    </submittedName>
    <submittedName>
        <fullName evidence="8">RNA-binding S4 domain-containing protein</fullName>
    </submittedName>
</protein>
<evidence type="ECO:0000256" key="4">
    <source>
        <dbReference type="ARBA" id="ARBA00022917"/>
    </source>
</evidence>
<dbReference type="SMART" id="SM00363">
    <property type="entry name" value="S4"/>
    <property type="match status" value="1"/>
</dbReference>
<dbReference type="GO" id="GO:0000049">
    <property type="term" value="F:tRNA binding"/>
    <property type="evidence" value="ECO:0007669"/>
    <property type="project" value="UniProtKB-KW"/>
</dbReference>
<evidence type="ECO:0000313" key="11">
    <source>
        <dbReference type="Proteomes" id="UP000029878"/>
    </source>
</evidence>
<dbReference type="eggNOG" id="COG1188">
    <property type="taxonomic scope" value="Bacteria"/>
</dbReference>
<dbReference type="InterPro" id="IPR025490">
    <property type="entry name" value="RqcP"/>
</dbReference>
<keyword evidence="2" id="KW-0699">rRNA-binding</keyword>
<dbReference type="Pfam" id="PF01479">
    <property type="entry name" value="S4"/>
    <property type="match status" value="1"/>
</dbReference>
<evidence type="ECO:0000313" key="9">
    <source>
        <dbReference type="EMBL" id="TLD98148.1"/>
    </source>
</evidence>
<evidence type="ECO:0000256" key="3">
    <source>
        <dbReference type="ARBA" id="ARBA00022884"/>
    </source>
</evidence>
<dbReference type="InterPro" id="IPR036986">
    <property type="entry name" value="S4_RNA-bd_sf"/>
</dbReference>
<reference evidence="10 11" key="1">
    <citation type="journal article" date="2014" name="Genome Announc.">
        <title>Draft genome sequences of eight enterohepatic helicobacter species isolated from both laboratory and wild rodents.</title>
        <authorList>
            <person name="Sheh A."/>
            <person name="Shen Z."/>
            <person name="Fox J.G."/>
        </authorList>
    </citation>
    <scope>NUCLEOTIDE SEQUENCE [LARGE SCALE GENOMIC DNA]</scope>
    <source>
        <strain evidence="9 10">ATCC 49310</strain>
        <strain evidence="8 11">ATCC 700114</strain>
    </source>
</reference>
<reference evidence="9" key="2">
    <citation type="submission" date="2018-04" db="EMBL/GenBank/DDBJ databases">
        <authorList>
            <person name="Sheh A."/>
            <person name="Shen Z."/>
            <person name="Mannion A.J."/>
            <person name="Fox J.G."/>
        </authorList>
    </citation>
    <scope>NUCLEOTIDE SEQUENCE</scope>
    <source>
        <strain evidence="9">ATCC 49310</strain>
    </source>
</reference>
<organism evidence="8 11">
    <name type="scientific">Helicobacter trogontum</name>
    <dbReference type="NCBI Taxonomy" id="50960"/>
    <lineage>
        <taxon>Bacteria</taxon>
        <taxon>Pseudomonadati</taxon>
        <taxon>Campylobacterota</taxon>
        <taxon>Epsilonproteobacteria</taxon>
        <taxon>Campylobacterales</taxon>
        <taxon>Helicobacteraceae</taxon>
        <taxon>Helicobacter</taxon>
    </lineage>
</organism>
<dbReference type="EMBL" id="JRPL02000012">
    <property type="protein sequence ID" value="TLD83022.1"/>
    <property type="molecule type" value="Genomic_DNA"/>
</dbReference>
<dbReference type="Proteomes" id="UP000029878">
    <property type="component" value="Unassembled WGS sequence"/>
</dbReference>
<evidence type="ECO:0000313" key="10">
    <source>
        <dbReference type="Proteomes" id="UP000029861"/>
    </source>
</evidence>
<feature type="domain" description="RNA-binding S4" evidence="6">
    <location>
        <begin position="1"/>
        <end position="64"/>
    </location>
</feature>